<evidence type="ECO:0000313" key="3">
    <source>
        <dbReference type="EMBL" id="KAF6366404.1"/>
    </source>
</evidence>
<reference evidence="3 4" key="1">
    <citation type="journal article" date="2020" name="Nature">
        <title>Six reference-quality genomes reveal evolution of bat adaptations.</title>
        <authorList>
            <person name="Jebb D."/>
            <person name="Huang Z."/>
            <person name="Pippel M."/>
            <person name="Hughes G.M."/>
            <person name="Lavrichenko K."/>
            <person name="Devanna P."/>
            <person name="Winkler S."/>
            <person name="Jermiin L.S."/>
            <person name="Skirmuntt E.C."/>
            <person name="Katzourakis A."/>
            <person name="Burkitt-Gray L."/>
            <person name="Ray D.A."/>
            <person name="Sullivan K.A.M."/>
            <person name="Roscito J.G."/>
            <person name="Kirilenko B.M."/>
            <person name="Davalos L.M."/>
            <person name="Corthals A.P."/>
            <person name="Power M.L."/>
            <person name="Jones G."/>
            <person name="Ransome R.D."/>
            <person name="Dechmann D.K.N."/>
            <person name="Locatelli A.G."/>
            <person name="Puechmaille S.J."/>
            <person name="Fedrigo O."/>
            <person name="Jarvis E.D."/>
            <person name="Hiller M."/>
            <person name="Vernes S.C."/>
            <person name="Myers E.W."/>
            <person name="Teeling E.C."/>
        </authorList>
    </citation>
    <scope>NUCLEOTIDE SEQUENCE [LARGE SCALE GENOMIC DNA]</scope>
    <source>
        <strain evidence="3">MPipKuh1</strain>
        <tissue evidence="3">Flight muscle</tissue>
    </source>
</reference>
<comment type="caution">
    <text evidence="3">The sequence shown here is derived from an EMBL/GenBank/DDBJ whole genome shotgun (WGS) entry which is preliminary data.</text>
</comment>
<dbReference type="AlphaFoldDB" id="A0A7J7YWX8"/>
<keyword evidence="2" id="KW-1133">Transmembrane helix</keyword>
<gene>
    <name evidence="3" type="ORF">mPipKuh1_009823</name>
</gene>
<feature type="region of interest" description="Disordered" evidence="1">
    <location>
        <begin position="68"/>
        <end position="106"/>
    </location>
</feature>
<organism evidence="3 4">
    <name type="scientific">Pipistrellus kuhlii</name>
    <name type="common">Kuhl's pipistrelle</name>
    <dbReference type="NCBI Taxonomy" id="59472"/>
    <lineage>
        <taxon>Eukaryota</taxon>
        <taxon>Metazoa</taxon>
        <taxon>Chordata</taxon>
        <taxon>Craniata</taxon>
        <taxon>Vertebrata</taxon>
        <taxon>Euteleostomi</taxon>
        <taxon>Mammalia</taxon>
        <taxon>Eutheria</taxon>
        <taxon>Laurasiatheria</taxon>
        <taxon>Chiroptera</taxon>
        <taxon>Yangochiroptera</taxon>
        <taxon>Vespertilionidae</taxon>
        <taxon>Pipistrellus</taxon>
    </lineage>
</organism>
<keyword evidence="2" id="KW-0812">Transmembrane</keyword>
<dbReference type="Proteomes" id="UP000558488">
    <property type="component" value="Unassembled WGS sequence"/>
</dbReference>
<feature type="compositionally biased region" description="Basic and acidic residues" evidence="1">
    <location>
        <begin position="70"/>
        <end position="105"/>
    </location>
</feature>
<protein>
    <submittedName>
        <fullName evidence="3">Uncharacterized protein</fullName>
    </submittedName>
</protein>
<keyword evidence="2" id="KW-0472">Membrane</keyword>
<feature type="transmembrane region" description="Helical" evidence="2">
    <location>
        <begin position="41"/>
        <end position="64"/>
    </location>
</feature>
<keyword evidence="4" id="KW-1185">Reference proteome</keyword>
<evidence type="ECO:0000256" key="2">
    <source>
        <dbReference type="SAM" id="Phobius"/>
    </source>
</evidence>
<feature type="transmembrane region" description="Helical" evidence="2">
    <location>
        <begin position="9"/>
        <end position="29"/>
    </location>
</feature>
<dbReference type="EMBL" id="JACAGB010000004">
    <property type="protein sequence ID" value="KAF6366404.1"/>
    <property type="molecule type" value="Genomic_DNA"/>
</dbReference>
<accession>A0A7J7YWX8</accession>
<proteinExistence type="predicted"/>
<evidence type="ECO:0000256" key="1">
    <source>
        <dbReference type="SAM" id="MobiDB-lite"/>
    </source>
</evidence>
<sequence>MLNSLRNSIYLILICYNLGYHCIPFSLSYFPSLIPQSYVSFFFLVLTVFSFLMILEVTFTGHWYKKAKERKSGDIEKGGTEKEWRDFQKTGERDTESGKTDKSSSDMEAMCLPRAVLIHMVATSTCGY</sequence>
<evidence type="ECO:0000313" key="4">
    <source>
        <dbReference type="Proteomes" id="UP000558488"/>
    </source>
</evidence>
<name>A0A7J7YWX8_PIPKU</name>